<comment type="caution">
    <text evidence="2">The sequence shown here is derived from an EMBL/GenBank/DDBJ whole genome shotgun (WGS) entry which is preliminary data.</text>
</comment>
<gene>
    <name evidence="2" type="ORF">DS031_18900</name>
</gene>
<dbReference type="Pfam" id="PF14151">
    <property type="entry name" value="YfhD"/>
    <property type="match status" value="1"/>
</dbReference>
<dbReference type="Proteomes" id="UP000253314">
    <property type="component" value="Unassembled WGS sequence"/>
</dbReference>
<proteinExistence type="predicted"/>
<accession>A0A366XQ18</accession>
<feature type="region of interest" description="Disordered" evidence="1">
    <location>
        <begin position="1"/>
        <end position="28"/>
    </location>
</feature>
<sequence>MGRAQNQKARDKNKAKLPQVPRSQIVKDDEELEIAKELDAQYELERKPGFPPTGVRRKD</sequence>
<reference evidence="2 3" key="1">
    <citation type="submission" date="2018-07" db="EMBL/GenBank/DDBJ databases">
        <title>Lottiidibacillus patelloidae gen. nov., sp. nov., isolated from the intestinal tract of a marine limpet and the reclassification of B. taeanensis BH030017T, B. algicola KMM 3737T and B. hwajinpoensis SW-72T as genus Lottiidibacillus.</title>
        <authorList>
            <person name="Liu R."/>
            <person name="Huang Z."/>
        </authorList>
    </citation>
    <scope>NUCLEOTIDE SEQUENCE [LARGE SCALE GENOMIC DNA]</scope>
    <source>
        <strain evidence="2 3">BH030017</strain>
    </source>
</reference>
<evidence type="ECO:0000256" key="1">
    <source>
        <dbReference type="SAM" id="MobiDB-lite"/>
    </source>
</evidence>
<protein>
    <submittedName>
        <fullName evidence="2">YfhD family protein</fullName>
    </submittedName>
</protein>
<organism evidence="2 3">
    <name type="scientific">Bacillus taeanensis</name>
    <dbReference type="NCBI Taxonomy" id="273032"/>
    <lineage>
        <taxon>Bacteria</taxon>
        <taxon>Bacillati</taxon>
        <taxon>Bacillota</taxon>
        <taxon>Bacilli</taxon>
        <taxon>Bacillales</taxon>
        <taxon>Bacillaceae</taxon>
        <taxon>Bacillus</taxon>
    </lineage>
</organism>
<dbReference type="AlphaFoldDB" id="A0A366XQ18"/>
<dbReference type="InterPro" id="IPR025435">
    <property type="entry name" value="YfhD-like"/>
</dbReference>
<dbReference type="RefSeq" id="WP_113807609.1">
    <property type="nucleotide sequence ID" value="NZ_QOCW01000026.1"/>
</dbReference>
<dbReference type="OrthoDB" id="2973490at2"/>
<name>A0A366XQ18_9BACI</name>
<evidence type="ECO:0000313" key="2">
    <source>
        <dbReference type="EMBL" id="RBW68007.1"/>
    </source>
</evidence>
<evidence type="ECO:0000313" key="3">
    <source>
        <dbReference type="Proteomes" id="UP000253314"/>
    </source>
</evidence>
<dbReference type="EMBL" id="QOCW01000026">
    <property type="protein sequence ID" value="RBW68007.1"/>
    <property type="molecule type" value="Genomic_DNA"/>
</dbReference>
<keyword evidence="3" id="KW-1185">Reference proteome</keyword>